<dbReference type="InterPro" id="IPR003646">
    <property type="entry name" value="SH3-like_bac-type"/>
</dbReference>
<dbReference type="AlphaFoldDB" id="A0A9D2MT65"/>
<name>A0A9D2MT65_9FIRM</name>
<accession>A0A9D2MT65</accession>
<feature type="chain" id="PRO_5039523907" evidence="3">
    <location>
        <begin position="33"/>
        <end position="352"/>
    </location>
</feature>
<feature type="coiled-coil region" evidence="1">
    <location>
        <begin position="181"/>
        <end position="224"/>
    </location>
</feature>
<keyword evidence="6" id="KW-0378">Hydrolase</keyword>
<dbReference type="Pfam" id="PF07486">
    <property type="entry name" value="Hydrolase_2"/>
    <property type="match status" value="1"/>
</dbReference>
<dbReference type="GO" id="GO:0016787">
    <property type="term" value="F:hydrolase activity"/>
    <property type="evidence" value="ECO:0007669"/>
    <property type="project" value="UniProtKB-KW"/>
</dbReference>
<dbReference type="EMBL" id="DWXE01000030">
    <property type="protein sequence ID" value="HJB91516.1"/>
    <property type="molecule type" value="Genomic_DNA"/>
</dbReference>
<keyword evidence="3" id="KW-0732">Signal</keyword>
<organism evidence="6 7">
    <name type="scientific">Candidatus Eisenbergiella merdigallinarum</name>
    <dbReference type="NCBI Taxonomy" id="2838552"/>
    <lineage>
        <taxon>Bacteria</taxon>
        <taxon>Bacillati</taxon>
        <taxon>Bacillota</taxon>
        <taxon>Clostridia</taxon>
        <taxon>Lachnospirales</taxon>
        <taxon>Lachnospiraceae</taxon>
        <taxon>Eisenbergiella</taxon>
    </lineage>
</organism>
<comment type="caution">
    <text evidence="6">The sequence shown here is derived from an EMBL/GenBank/DDBJ whole genome shotgun (WGS) entry which is preliminary data.</text>
</comment>
<dbReference type="Proteomes" id="UP000886883">
    <property type="component" value="Unassembled WGS sequence"/>
</dbReference>
<reference evidence="6" key="1">
    <citation type="journal article" date="2021" name="PeerJ">
        <title>Extensive microbial diversity within the chicken gut microbiome revealed by metagenomics and culture.</title>
        <authorList>
            <person name="Gilroy R."/>
            <person name="Ravi A."/>
            <person name="Getino M."/>
            <person name="Pursley I."/>
            <person name="Horton D.L."/>
            <person name="Alikhan N.F."/>
            <person name="Baker D."/>
            <person name="Gharbi K."/>
            <person name="Hall N."/>
            <person name="Watson M."/>
            <person name="Adriaenssens E.M."/>
            <person name="Foster-Nyarko E."/>
            <person name="Jarju S."/>
            <person name="Secka A."/>
            <person name="Antonio M."/>
            <person name="Oren A."/>
            <person name="Chaudhuri R.R."/>
            <person name="La Ragione R."/>
            <person name="Hildebrand F."/>
            <person name="Pallen M.J."/>
        </authorList>
    </citation>
    <scope>NUCLEOTIDE SEQUENCE</scope>
    <source>
        <strain evidence="6">USAMLcec3-2134</strain>
    </source>
</reference>
<evidence type="ECO:0000259" key="4">
    <source>
        <dbReference type="Pfam" id="PF07486"/>
    </source>
</evidence>
<protein>
    <submittedName>
        <fullName evidence="6">Cell wall hydrolase</fullName>
    </submittedName>
</protein>
<evidence type="ECO:0000256" key="3">
    <source>
        <dbReference type="SAM" id="SignalP"/>
    </source>
</evidence>
<evidence type="ECO:0000256" key="2">
    <source>
        <dbReference type="SAM" id="MobiDB-lite"/>
    </source>
</evidence>
<evidence type="ECO:0000313" key="6">
    <source>
        <dbReference type="EMBL" id="HJB91516.1"/>
    </source>
</evidence>
<dbReference type="InterPro" id="IPR011105">
    <property type="entry name" value="Cell_wall_hydrolase_SleB"/>
</dbReference>
<reference evidence="6" key="2">
    <citation type="submission" date="2021-04" db="EMBL/GenBank/DDBJ databases">
        <authorList>
            <person name="Gilroy R."/>
        </authorList>
    </citation>
    <scope>NUCLEOTIDE SEQUENCE</scope>
    <source>
        <strain evidence="6">USAMLcec3-2134</strain>
    </source>
</reference>
<evidence type="ECO:0000313" key="7">
    <source>
        <dbReference type="Proteomes" id="UP000886883"/>
    </source>
</evidence>
<feature type="domain" description="Cell wall hydrolase SleB" evidence="4">
    <location>
        <begin position="259"/>
        <end position="352"/>
    </location>
</feature>
<sequence length="352" mass="37918">MNTKGRKLFRCAAGVAAVTALMSAAYATTAMASGIGQIDTADLLDIHAEADSSSEVVGQVMDEGHVAILEQNDGWVRIQAGEIIGWVPDANLIETDISNEEAVWANEEVIEELAEEAQDTQDSDEAAPSEEAQEPAEEETASEEAQEPGEEETAPEEASEEEEETAVETVAEFSKEEQLSAQAVIEEQKKIQQAAEEAARQARIAQQEQEAREALAMQQALEAEAAKEAQKQAILASAGVTEEELYLLANIIYCEAGCEPYIGKVAVGSVVLNRVASDRQPDNITDVIYAKGQFSPVRNGSLQRALDRSSADESCYQAALEALAGAKPVGDKLYFRRVNGRSGQVIGHHVFY</sequence>
<feature type="compositionally biased region" description="Acidic residues" evidence="2">
    <location>
        <begin position="114"/>
        <end position="166"/>
    </location>
</feature>
<keyword evidence="1" id="KW-0175">Coiled coil</keyword>
<evidence type="ECO:0000256" key="1">
    <source>
        <dbReference type="SAM" id="Coils"/>
    </source>
</evidence>
<dbReference type="Gene3D" id="2.30.30.40">
    <property type="entry name" value="SH3 Domains"/>
    <property type="match status" value="1"/>
</dbReference>
<feature type="signal peptide" evidence="3">
    <location>
        <begin position="1"/>
        <end position="32"/>
    </location>
</feature>
<dbReference type="InterPro" id="IPR042047">
    <property type="entry name" value="SleB_dom1"/>
</dbReference>
<feature type="domain" description="SH3b" evidence="5">
    <location>
        <begin position="44"/>
        <end position="91"/>
    </location>
</feature>
<proteinExistence type="predicted"/>
<dbReference type="Gene3D" id="1.10.10.2520">
    <property type="entry name" value="Cell wall hydrolase SleB, domain 1"/>
    <property type="match status" value="1"/>
</dbReference>
<gene>
    <name evidence="6" type="ORF">H9763_08640</name>
</gene>
<feature type="region of interest" description="Disordered" evidence="2">
    <location>
        <begin position="114"/>
        <end position="172"/>
    </location>
</feature>
<dbReference type="Pfam" id="PF08239">
    <property type="entry name" value="SH3_3"/>
    <property type="match status" value="1"/>
</dbReference>
<evidence type="ECO:0000259" key="5">
    <source>
        <dbReference type="Pfam" id="PF08239"/>
    </source>
</evidence>